<comment type="caution">
    <text evidence="1">The sequence shown here is derived from an EMBL/GenBank/DDBJ whole genome shotgun (WGS) entry which is preliminary data.</text>
</comment>
<evidence type="ECO:0000313" key="1">
    <source>
        <dbReference type="EMBL" id="KUK17260.1"/>
    </source>
</evidence>
<dbReference type="Proteomes" id="UP000053911">
    <property type="component" value="Unassembled WGS sequence"/>
</dbReference>
<gene>
    <name evidence="1" type="ORF">XD54_1429</name>
</gene>
<reference evidence="2" key="1">
    <citation type="journal article" date="2015" name="MBio">
        <title>Genome-Resolved Metagenomic Analysis Reveals Roles for Candidate Phyla and Other Microbial Community Members in Biogeochemical Transformations in Oil Reservoirs.</title>
        <authorList>
            <person name="Hu P."/>
            <person name="Tom L."/>
            <person name="Singh A."/>
            <person name="Thomas B.C."/>
            <person name="Baker B.J."/>
            <person name="Piceno Y.M."/>
            <person name="Andersen G.L."/>
            <person name="Banfield J.F."/>
        </authorList>
    </citation>
    <scope>NUCLEOTIDE SEQUENCE [LARGE SCALE GENOMIC DNA]</scope>
</reference>
<evidence type="ECO:0000313" key="2">
    <source>
        <dbReference type="Proteomes" id="UP000053911"/>
    </source>
</evidence>
<dbReference type="PATRIC" id="fig|172049.5.peg.567"/>
<protein>
    <submittedName>
        <fullName evidence="1">Uncharacterized protein</fullName>
    </submittedName>
</protein>
<sequence>MVKLKPFILSIIDNKLSDDSILYEGTVFAESYGVHTDVGDVSNETEKKNIEQLDKYRIAVYYKGFKGIFNVEDWKFEEIISYDPKIEGTKDVVKHMKKEVVRFLKTATIAKVPKIKVWGFYQILTLFNAPVSFSFHFL</sequence>
<proteinExistence type="predicted"/>
<dbReference type="EMBL" id="LGFD01000029">
    <property type="protein sequence ID" value="KUK17260.1"/>
    <property type="molecule type" value="Genomic_DNA"/>
</dbReference>
<organism evidence="1 2">
    <name type="scientific">Thermococcus sibiricus</name>
    <dbReference type="NCBI Taxonomy" id="172049"/>
    <lineage>
        <taxon>Archaea</taxon>
        <taxon>Methanobacteriati</taxon>
        <taxon>Methanobacteriota</taxon>
        <taxon>Thermococci</taxon>
        <taxon>Thermococcales</taxon>
        <taxon>Thermococcaceae</taxon>
        <taxon>Thermococcus</taxon>
    </lineage>
</organism>
<accession>A0A124FF80</accession>
<name>A0A124FF80_9EURY</name>
<dbReference type="AlphaFoldDB" id="A0A124FF80"/>
<dbReference type="RefSeq" id="WP_283217724.1">
    <property type="nucleotide sequence ID" value="NZ_LGFD01000029.1"/>
</dbReference>